<name>S0L7Q9_9ENTE</name>
<proteinExistence type="predicted"/>
<comment type="caution">
    <text evidence="3">The sequence shown here is derived from an EMBL/GenBank/DDBJ whole genome shotgun (WGS) entry which is preliminary data.</text>
</comment>
<dbReference type="Proteomes" id="UP000015961">
    <property type="component" value="Unassembled WGS sequence"/>
</dbReference>
<dbReference type="OrthoDB" id="56768at2"/>
<feature type="domain" description="Transposase putative helix-turn-helix" evidence="2">
    <location>
        <begin position="1"/>
        <end position="45"/>
    </location>
</feature>
<evidence type="ECO:0000259" key="1">
    <source>
        <dbReference type="Pfam" id="PF01385"/>
    </source>
</evidence>
<dbReference type="InterPro" id="IPR021027">
    <property type="entry name" value="Transposase_put_HTH"/>
</dbReference>
<sequence length="332" mass="39274">MNVLKGYRFRIYPNKEQQEFFTQTFGCVRFVYNHLLMARKEEHYSAESLKLTPASLKATYPFLKKTDSLALANAQRNLDRAFLNFFKGRAGYPNLKSKKKTWQSYTTNNQKHTIYFEEGKLKVPKLKTLIDVHQHREVKGQIKSATISAKNSEEYYVSLLCLEEITALPKTKKVVGVAYCPKHLVSVSCGREHLPELTKSTVEERLARARQKLELRAKIVKKRKVHRDCAKNYQKQKRRVDKLYLTRAYQKNDYIDKLTLKLIEQYDYVFLEKEPNFEKNCSFTETDWHVFMQKLRYKGKWYGKELRLIDIASDQEEKSETLEHLGRTQFSK</sequence>
<keyword evidence="4" id="KW-1185">Reference proteome</keyword>
<accession>S0L7Q9</accession>
<reference evidence="3 4" key="1">
    <citation type="submission" date="2013-03" db="EMBL/GenBank/DDBJ databases">
        <title>The Genome Sequence of Enterococcus sulfureus ATCC_49903 (PacBio/Illumina hybrid assembly).</title>
        <authorList>
            <consortium name="The Broad Institute Genomics Platform"/>
            <consortium name="The Broad Institute Genome Sequencing Center for Infectious Disease"/>
            <person name="Earl A."/>
            <person name="Russ C."/>
            <person name="Gilmore M."/>
            <person name="Surin D."/>
            <person name="Walker B."/>
            <person name="Young S."/>
            <person name="Zeng Q."/>
            <person name="Gargeya S."/>
            <person name="Fitzgerald M."/>
            <person name="Haas B."/>
            <person name="Abouelleil A."/>
            <person name="Allen A.W."/>
            <person name="Alvarado L."/>
            <person name="Arachchi H.M."/>
            <person name="Berlin A.M."/>
            <person name="Chapman S.B."/>
            <person name="Gainer-Dewar J."/>
            <person name="Goldberg J."/>
            <person name="Griggs A."/>
            <person name="Gujja S."/>
            <person name="Hansen M."/>
            <person name="Howarth C."/>
            <person name="Imamovic A."/>
            <person name="Ireland A."/>
            <person name="Larimer J."/>
            <person name="McCowan C."/>
            <person name="Murphy C."/>
            <person name="Pearson M."/>
            <person name="Poon T.W."/>
            <person name="Priest M."/>
            <person name="Roberts A."/>
            <person name="Saif S."/>
            <person name="Shea T."/>
            <person name="Sisk P."/>
            <person name="Sykes S."/>
            <person name="Wortman J."/>
            <person name="Nusbaum C."/>
            <person name="Birren B."/>
        </authorList>
    </citation>
    <scope>NUCLEOTIDE SEQUENCE [LARGE SCALE GENOMIC DNA]</scope>
    <source>
        <strain evidence="3 4">ATCC 49903</strain>
    </source>
</reference>
<dbReference type="InterPro" id="IPR001959">
    <property type="entry name" value="Transposase"/>
</dbReference>
<evidence type="ECO:0008006" key="5">
    <source>
        <dbReference type="Google" id="ProtNLM"/>
    </source>
</evidence>
<dbReference type="PATRIC" id="fig|1140003.3.peg.393"/>
<dbReference type="Pfam" id="PF01385">
    <property type="entry name" value="OrfB_IS605"/>
    <property type="match status" value="1"/>
</dbReference>
<evidence type="ECO:0000313" key="4">
    <source>
        <dbReference type="Proteomes" id="UP000015961"/>
    </source>
</evidence>
<protein>
    <recommendedName>
        <fullName evidence="5">Transposase putative helix-turn-helix domain-containing protein</fullName>
    </recommendedName>
</protein>
<dbReference type="eggNOG" id="COG0675">
    <property type="taxonomic scope" value="Bacteria"/>
</dbReference>
<evidence type="ECO:0000313" key="3">
    <source>
        <dbReference type="EMBL" id="EOT87337.1"/>
    </source>
</evidence>
<dbReference type="EMBL" id="ASWO01000001">
    <property type="protein sequence ID" value="EOT87337.1"/>
    <property type="molecule type" value="Genomic_DNA"/>
</dbReference>
<dbReference type="STRING" id="1140003.OMY_00398"/>
<dbReference type="AlphaFoldDB" id="S0L7Q9"/>
<feature type="domain" description="Probable transposase IS891/IS1136/IS1341" evidence="1">
    <location>
        <begin position="163"/>
        <end position="272"/>
    </location>
</feature>
<dbReference type="NCBIfam" id="NF040570">
    <property type="entry name" value="guided_TnpB"/>
    <property type="match status" value="1"/>
</dbReference>
<gene>
    <name evidence="3" type="ORF">I573_00393</name>
</gene>
<organism evidence="3 4">
    <name type="scientific">Enterococcus sulfureus ATCC 49903</name>
    <dbReference type="NCBI Taxonomy" id="1140003"/>
    <lineage>
        <taxon>Bacteria</taxon>
        <taxon>Bacillati</taxon>
        <taxon>Bacillota</taxon>
        <taxon>Bacilli</taxon>
        <taxon>Lactobacillales</taxon>
        <taxon>Enterococcaceae</taxon>
        <taxon>Enterococcus</taxon>
    </lineage>
</organism>
<dbReference type="RefSeq" id="WP_016184889.1">
    <property type="nucleotide sequence ID" value="NZ_ASWO01000001.1"/>
</dbReference>
<dbReference type="Pfam" id="PF12323">
    <property type="entry name" value="HTH_OrfB_IS605"/>
    <property type="match status" value="1"/>
</dbReference>
<evidence type="ECO:0000259" key="2">
    <source>
        <dbReference type="Pfam" id="PF12323"/>
    </source>
</evidence>